<keyword evidence="1" id="KW-1133">Transmembrane helix</keyword>
<organism evidence="2 3">
    <name type="scientific">Sphagnum troendelagicum</name>
    <dbReference type="NCBI Taxonomy" id="128251"/>
    <lineage>
        <taxon>Eukaryota</taxon>
        <taxon>Viridiplantae</taxon>
        <taxon>Streptophyta</taxon>
        <taxon>Embryophyta</taxon>
        <taxon>Bryophyta</taxon>
        <taxon>Sphagnophytina</taxon>
        <taxon>Sphagnopsida</taxon>
        <taxon>Sphagnales</taxon>
        <taxon>Sphagnaceae</taxon>
        <taxon>Sphagnum</taxon>
    </lineage>
</organism>
<keyword evidence="1" id="KW-0812">Transmembrane</keyword>
<keyword evidence="1" id="KW-0472">Membrane</keyword>
<evidence type="ECO:0000256" key="1">
    <source>
        <dbReference type="SAM" id="Phobius"/>
    </source>
</evidence>
<dbReference type="Pfam" id="PF11937">
    <property type="entry name" value="DUF3455"/>
    <property type="match status" value="1"/>
</dbReference>
<feature type="transmembrane region" description="Helical" evidence="1">
    <location>
        <begin position="12"/>
        <end position="30"/>
    </location>
</feature>
<name>A0ABP0TVQ4_9BRYO</name>
<proteinExistence type="predicted"/>
<evidence type="ECO:0000313" key="3">
    <source>
        <dbReference type="Proteomes" id="UP001497512"/>
    </source>
</evidence>
<dbReference type="InterPro" id="IPR021851">
    <property type="entry name" value="DUF3455"/>
</dbReference>
<dbReference type="PANTHER" id="PTHR35567:SF1">
    <property type="entry name" value="CONSERVED FUNGAL PROTEIN (AFU_ORTHOLOGUE AFUA_1G14230)"/>
    <property type="match status" value="1"/>
</dbReference>
<keyword evidence="3" id="KW-1185">Reference proteome</keyword>
<evidence type="ECO:0000313" key="2">
    <source>
        <dbReference type="EMBL" id="CAK9203620.1"/>
    </source>
</evidence>
<gene>
    <name evidence="2" type="ORF">CSSPTR1EN2_LOCUS6977</name>
</gene>
<protein>
    <submittedName>
        <fullName evidence="2">Uncharacterized protein</fullName>
    </submittedName>
</protein>
<sequence>MRMGFGRRGNSYIFCFRALVLLSLGIYVFAARDLLSEAPAGADPLSNIQIPAILQPPSGFELHAAYPAKGYQYYRYNGSYWVNFNASAILRDPATNKKVARHFFLTTPDALGGQPSWESHNPRSPSIVTAKSIESIHVSKHSINWVRLKATHTTGSRKEFRDVAFVQRLATRAGLPPISTKGAKVGDVRKSKYSAVYTFYVPS</sequence>
<reference evidence="2" key="1">
    <citation type="submission" date="2024-02" db="EMBL/GenBank/DDBJ databases">
        <authorList>
            <consortium name="ELIXIR-Norway"/>
            <consortium name="Elixir Norway"/>
        </authorList>
    </citation>
    <scope>NUCLEOTIDE SEQUENCE</scope>
</reference>
<dbReference type="Proteomes" id="UP001497512">
    <property type="component" value="Chromosome 14"/>
</dbReference>
<dbReference type="PANTHER" id="PTHR35567">
    <property type="entry name" value="MALATE DEHYDROGENASE (AFU_ORTHOLOGUE AFUA_2G13800)"/>
    <property type="match status" value="1"/>
</dbReference>
<dbReference type="EMBL" id="OZ019906">
    <property type="protein sequence ID" value="CAK9203620.1"/>
    <property type="molecule type" value="Genomic_DNA"/>
</dbReference>
<accession>A0ABP0TVQ4</accession>